<evidence type="ECO:0000256" key="3">
    <source>
        <dbReference type="ARBA" id="ARBA00008704"/>
    </source>
</evidence>
<evidence type="ECO:0000256" key="4">
    <source>
        <dbReference type="ARBA" id="ARBA00022448"/>
    </source>
</evidence>
<feature type="domain" description="RING-type" evidence="21">
    <location>
        <begin position="239"/>
        <end position="278"/>
    </location>
</feature>
<dbReference type="PROSITE" id="PS50089">
    <property type="entry name" value="ZF_RING_2"/>
    <property type="match status" value="1"/>
</dbReference>
<evidence type="ECO:0000259" key="21">
    <source>
        <dbReference type="PROSITE" id="PS50089"/>
    </source>
</evidence>
<proteinExistence type="inferred from homology"/>
<reference evidence="22" key="1">
    <citation type="submission" date="2021-07" db="EMBL/GenBank/DDBJ databases">
        <authorList>
            <person name="Catto M.A."/>
            <person name="Jacobson A."/>
            <person name="Kennedy G."/>
            <person name="Labadie P."/>
            <person name="Hunt B.G."/>
            <person name="Srinivasan R."/>
        </authorList>
    </citation>
    <scope>NUCLEOTIDE SEQUENCE</scope>
    <source>
        <strain evidence="22">PL_HMW_Pooled</strain>
        <tissue evidence="22">Head</tissue>
    </source>
</reference>
<evidence type="ECO:0000256" key="17">
    <source>
        <dbReference type="ARBA" id="ARBA00034523"/>
    </source>
</evidence>
<dbReference type="InterPro" id="IPR025654">
    <property type="entry name" value="PEX2/10"/>
</dbReference>
<keyword evidence="6 20" id="KW-0812">Transmembrane</keyword>
<keyword evidence="12 20" id="KW-1133">Transmembrane helix</keyword>
<evidence type="ECO:0000256" key="15">
    <source>
        <dbReference type="ARBA" id="ARBA00032511"/>
    </source>
</evidence>
<evidence type="ECO:0000256" key="2">
    <source>
        <dbReference type="ARBA" id="ARBA00004906"/>
    </source>
</evidence>
<dbReference type="PANTHER" id="PTHR48178:SF1">
    <property type="entry name" value="PEROXISOME BIOGENESIS FACTOR 2"/>
    <property type="match status" value="1"/>
</dbReference>
<evidence type="ECO:0000313" key="22">
    <source>
        <dbReference type="EMBL" id="KAK3916740.1"/>
    </source>
</evidence>
<dbReference type="Proteomes" id="UP001219518">
    <property type="component" value="Unassembled WGS sequence"/>
</dbReference>
<organism evidence="22 23">
    <name type="scientific">Frankliniella fusca</name>
    <dbReference type="NCBI Taxonomy" id="407009"/>
    <lineage>
        <taxon>Eukaryota</taxon>
        <taxon>Metazoa</taxon>
        <taxon>Ecdysozoa</taxon>
        <taxon>Arthropoda</taxon>
        <taxon>Hexapoda</taxon>
        <taxon>Insecta</taxon>
        <taxon>Pterygota</taxon>
        <taxon>Neoptera</taxon>
        <taxon>Paraneoptera</taxon>
        <taxon>Thysanoptera</taxon>
        <taxon>Terebrantia</taxon>
        <taxon>Thripoidea</taxon>
        <taxon>Thripidae</taxon>
        <taxon>Frankliniella</taxon>
    </lineage>
</organism>
<accession>A0AAE1HAB2</accession>
<keyword evidence="14" id="KW-0576">Peroxisome</keyword>
<dbReference type="SUPFAM" id="SSF57850">
    <property type="entry name" value="RING/U-box"/>
    <property type="match status" value="1"/>
</dbReference>
<feature type="transmembrane region" description="Helical" evidence="20">
    <location>
        <begin position="185"/>
        <end position="206"/>
    </location>
</feature>
<keyword evidence="11" id="KW-0653">Protein transport</keyword>
<dbReference type="CDD" id="cd16526">
    <property type="entry name" value="RING-HC_PEX2"/>
    <property type="match status" value="1"/>
</dbReference>
<keyword evidence="7" id="KW-0479">Metal-binding</keyword>
<dbReference type="EMBL" id="JAHWGI010000579">
    <property type="protein sequence ID" value="KAK3916740.1"/>
    <property type="molecule type" value="Genomic_DNA"/>
</dbReference>
<dbReference type="GO" id="GO:0005778">
    <property type="term" value="C:peroxisomal membrane"/>
    <property type="evidence" value="ECO:0007669"/>
    <property type="project" value="UniProtKB-SubCell"/>
</dbReference>
<keyword evidence="9" id="KW-0833">Ubl conjugation pathway</keyword>
<evidence type="ECO:0000256" key="1">
    <source>
        <dbReference type="ARBA" id="ARBA00004585"/>
    </source>
</evidence>
<comment type="catalytic activity">
    <reaction evidence="16">
        <text>[E2 ubiquitin-conjugating enzyme]-S-ubiquitinyl-L-cysteine + [acceptor protein]-L-cysteine = [E2 ubiquitin-conjugating enzyme]-L-cysteine + [acceptor protein]-S-ubiquitinyl-L-cysteine.</text>
        <dbReference type="EC" id="2.3.2.36"/>
    </reaction>
</comment>
<evidence type="ECO:0000256" key="7">
    <source>
        <dbReference type="ARBA" id="ARBA00022723"/>
    </source>
</evidence>
<name>A0AAE1HAB2_9NEOP</name>
<evidence type="ECO:0000256" key="5">
    <source>
        <dbReference type="ARBA" id="ARBA00022679"/>
    </source>
</evidence>
<evidence type="ECO:0000256" key="10">
    <source>
        <dbReference type="ARBA" id="ARBA00022833"/>
    </source>
</evidence>
<dbReference type="PROSITE" id="PS00518">
    <property type="entry name" value="ZF_RING_1"/>
    <property type="match status" value="1"/>
</dbReference>
<keyword evidence="13 20" id="KW-0472">Membrane</keyword>
<dbReference type="GO" id="GO:0016558">
    <property type="term" value="P:protein import into peroxisome matrix"/>
    <property type="evidence" value="ECO:0007669"/>
    <property type="project" value="InterPro"/>
</dbReference>
<evidence type="ECO:0000256" key="11">
    <source>
        <dbReference type="ARBA" id="ARBA00022927"/>
    </source>
</evidence>
<dbReference type="Gene3D" id="3.30.40.10">
    <property type="entry name" value="Zinc/RING finger domain, C3HC4 (zinc finger)"/>
    <property type="match status" value="1"/>
</dbReference>
<dbReference type="InterPro" id="IPR018957">
    <property type="entry name" value="Znf_C3HC4_RING-type"/>
</dbReference>
<dbReference type="Pfam" id="PF00097">
    <property type="entry name" value="zf-C3HC4"/>
    <property type="match status" value="1"/>
</dbReference>
<dbReference type="GO" id="GO:0061630">
    <property type="term" value="F:ubiquitin protein ligase activity"/>
    <property type="evidence" value="ECO:0007669"/>
    <property type="project" value="UniProtKB-EC"/>
</dbReference>
<dbReference type="InterPro" id="IPR017907">
    <property type="entry name" value="Znf_RING_CS"/>
</dbReference>
<evidence type="ECO:0000256" key="19">
    <source>
        <dbReference type="PROSITE-ProRule" id="PRU00175"/>
    </source>
</evidence>
<keyword evidence="5" id="KW-0808">Transferase</keyword>
<evidence type="ECO:0000256" key="12">
    <source>
        <dbReference type="ARBA" id="ARBA00022989"/>
    </source>
</evidence>
<keyword evidence="8 19" id="KW-0863">Zinc-finger</keyword>
<evidence type="ECO:0000256" key="18">
    <source>
        <dbReference type="ARBA" id="ARBA00034543"/>
    </source>
</evidence>
<dbReference type="InterPro" id="IPR013083">
    <property type="entry name" value="Znf_RING/FYVE/PHD"/>
</dbReference>
<dbReference type="GO" id="GO:0008270">
    <property type="term" value="F:zinc ion binding"/>
    <property type="evidence" value="ECO:0007669"/>
    <property type="project" value="UniProtKB-KW"/>
</dbReference>
<comment type="pathway">
    <text evidence="2">Protein modification; protein ubiquitination.</text>
</comment>
<keyword evidence="23" id="KW-1185">Reference proteome</keyword>
<dbReference type="EC" id="2.3.2.36" evidence="17"/>
<evidence type="ECO:0000256" key="16">
    <source>
        <dbReference type="ARBA" id="ARBA00034438"/>
    </source>
</evidence>
<evidence type="ECO:0000256" key="13">
    <source>
        <dbReference type="ARBA" id="ARBA00023136"/>
    </source>
</evidence>
<comment type="subcellular location">
    <subcellularLocation>
        <location evidence="1">Peroxisome membrane</location>
        <topology evidence="1">Multi-pass membrane protein</topology>
    </subcellularLocation>
</comment>
<evidence type="ECO:0000313" key="23">
    <source>
        <dbReference type="Proteomes" id="UP001219518"/>
    </source>
</evidence>
<dbReference type="PANTHER" id="PTHR48178">
    <property type="entry name" value="PEROXISOME BIOGENESIS FACTOR 2"/>
    <property type="match status" value="1"/>
</dbReference>
<evidence type="ECO:0000256" key="8">
    <source>
        <dbReference type="ARBA" id="ARBA00022771"/>
    </source>
</evidence>
<keyword evidence="4" id="KW-0813">Transport</keyword>
<dbReference type="InterPro" id="IPR045859">
    <property type="entry name" value="RING-HC_PEX2"/>
</dbReference>
<reference evidence="22" key="2">
    <citation type="journal article" date="2023" name="BMC Genomics">
        <title>Pest status, molecular evolution, and epigenetic factors derived from the genome assembly of Frankliniella fusca, a thysanopteran phytovirus vector.</title>
        <authorList>
            <person name="Catto M.A."/>
            <person name="Labadie P.E."/>
            <person name="Jacobson A.L."/>
            <person name="Kennedy G.G."/>
            <person name="Srinivasan R."/>
            <person name="Hunt B.G."/>
        </authorList>
    </citation>
    <scope>NUCLEOTIDE SEQUENCE</scope>
    <source>
        <strain evidence="22">PL_HMW_Pooled</strain>
    </source>
</reference>
<keyword evidence="10" id="KW-0862">Zinc</keyword>
<evidence type="ECO:0000256" key="9">
    <source>
        <dbReference type="ARBA" id="ARBA00022786"/>
    </source>
</evidence>
<protein>
    <recommendedName>
        <fullName evidence="18">Peroxisome biogenesis factor 2</fullName>
        <ecNumber evidence="17">2.3.2.36</ecNumber>
    </recommendedName>
    <alternativeName>
        <fullName evidence="15">Peroxin-2</fullName>
    </alternativeName>
</protein>
<sequence>MSSKEEADLLVKSRVEQLDALELDKEVLCVLKSQVSSATKFLPLSFQNNWGPEVDTLLQIVILQLSVRGAGSTFGQQLLNIKFLKSQQKTALLATLVPILVKYFHTRASDIAIKIGSDKLKQIFETAGQWGDISVTAGSLINLLMFLHSGYYPNLLYRLFGIQMSYSSPKARQRQVGYTHMTRELIWHSFIELLVFVLPLINYHYIKRIVLRILMLGSTGSKLRPGTRNKVSLTLNSKCAVCSKRPIIPHHMDCVHVFCYFCLQANILADPNFACPECGTRASGISSAKPVCMTVM</sequence>
<evidence type="ECO:0000256" key="14">
    <source>
        <dbReference type="ARBA" id="ARBA00023140"/>
    </source>
</evidence>
<dbReference type="InterPro" id="IPR006845">
    <property type="entry name" value="Pex_N"/>
</dbReference>
<evidence type="ECO:0000256" key="20">
    <source>
        <dbReference type="SAM" id="Phobius"/>
    </source>
</evidence>
<gene>
    <name evidence="22" type="ORF">KUF71_025839</name>
</gene>
<dbReference type="InterPro" id="IPR001841">
    <property type="entry name" value="Znf_RING"/>
</dbReference>
<comment type="caution">
    <text evidence="22">The sequence shown here is derived from an EMBL/GenBank/DDBJ whole genome shotgun (WGS) entry which is preliminary data.</text>
</comment>
<dbReference type="Pfam" id="PF04757">
    <property type="entry name" value="Pex2_Pex12"/>
    <property type="match status" value="1"/>
</dbReference>
<dbReference type="AlphaFoldDB" id="A0AAE1HAB2"/>
<comment type="similarity">
    <text evidence="3">Belongs to the pex2/pex10/pex12 family.</text>
</comment>
<evidence type="ECO:0000256" key="6">
    <source>
        <dbReference type="ARBA" id="ARBA00022692"/>
    </source>
</evidence>